<feature type="transmembrane region" description="Helical" evidence="5">
    <location>
        <begin position="328"/>
        <end position="345"/>
    </location>
</feature>
<evidence type="ECO:0000256" key="2">
    <source>
        <dbReference type="ARBA" id="ARBA00022692"/>
    </source>
</evidence>
<feature type="transmembrane region" description="Helical" evidence="5">
    <location>
        <begin position="70"/>
        <end position="88"/>
    </location>
</feature>
<evidence type="ECO:0000256" key="1">
    <source>
        <dbReference type="ARBA" id="ARBA00004141"/>
    </source>
</evidence>
<gene>
    <name evidence="6" type="ORF">TeGR_g10775</name>
</gene>
<dbReference type="PANTHER" id="PTHR13285:SF18">
    <property type="entry name" value="PROTEIN-CYSTEINE N-PALMITOYLTRANSFERASE RASP"/>
    <property type="match status" value="1"/>
</dbReference>
<accession>A0ABQ6MJJ0</accession>
<evidence type="ECO:0000256" key="3">
    <source>
        <dbReference type="ARBA" id="ARBA00022989"/>
    </source>
</evidence>
<name>A0ABQ6MJJ0_9STRA</name>
<feature type="transmembrane region" description="Helical" evidence="5">
    <location>
        <begin position="142"/>
        <end position="161"/>
    </location>
</feature>
<feature type="transmembrane region" description="Helical" evidence="5">
    <location>
        <begin position="286"/>
        <end position="308"/>
    </location>
</feature>
<keyword evidence="3 5" id="KW-1133">Transmembrane helix</keyword>
<dbReference type="Proteomes" id="UP001165060">
    <property type="component" value="Unassembled WGS sequence"/>
</dbReference>
<reference evidence="6 7" key="1">
    <citation type="journal article" date="2023" name="Commun. Biol.">
        <title>Genome analysis of Parmales, the sister group of diatoms, reveals the evolutionary specialization of diatoms from phago-mixotrophs to photoautotrophs.</title>
        <authorList>
            <person name="Ban H."/>
            <person name="Sato S."/>
            <person name="Yoshikawa S."/>
            <person name="Yamada K."/>
            <person name="Nakamura Y."/>
            <person name="Ichinomiya M."/>
            <person name="Sato N."/>
            <person name="Blanc-Mathieu R."/>
            <person name="Endo H."/>
            <person name="Kuwata A."/>
            <person name="Ogata H."/>
        </authorList>
    </citation>
    <scope>NUCLEOTIDE SEQUENCE [LARGE SCALE GENOMIC DNA]</scope>
</reference>
<feature type="transmembrane region" description="Helical" evidence="5">
    <location>
        <begin position="459"/>
        <end position="480"/>
    </location>
</feature>
<evidence type="ECO:0000313" key="6">
    <source>
        <dbReference type="EMBL" id="GMI27062.1"/>
    </source>
</evidence>
<feature type="transmembrane region" description="Helical" evidence="5">
    <location>
        <begin position="398"/>
        <end position="414"/>
    </location>
</feature>
<evidence type="ECO:0000256" key="5">
    <source>
        <dbReference type="SAM" id="Phobius"/>
    </source>
</evidence>
<feature type="transmembrane region" description="Helical" evidence="5">
    <location>
        <begin position="100"/>
        <end position="130"/>
    </location>
</feature>
<proteinExistence type="predicted"/>
<keyword evidence="7" id="KW-1185">Reference proteome</keyword>
<keyword evidence="2 5" id="KW-0812">Transmembrane</keyword>
<comment type="caution">
    <text evidence="6">The sequence shown here is derived from an EMBL/GenBank/DDBJ whole genome shotgun (WGS) entry which is preliminary data.</text>
</comment>
<feature type="transmembrane region" description="Helical" evidence="5">
    <location>
        <begin position="420"/>
        <end position="438"/>
    </location>
</feature>
<dbReference type="InterPro" id="IPR051085">
    <property type="entry name" value="MB_O-acyltransferase"/>
</dbReference>
<dbReference type="EMBL" id="BRYB01001495">
    <property type="protein sequence ID" value="GMI27062.1"/>
    <property type="molecule type" value="Genomic_DNA"/>
</dbReference>
<evidence type="ECO:0000256" key="4">
    <source>
        <dbReference type="ARBA" id="ARBA00023136"/>
    </source>
</evidence>
<dbReference type="InterPro" id="IPR004299">
    <property type="entry name" value="MBOAT_fam"/>
</dbReference>
<evidence type="ECO:0000313" key="7">
    <source>
        <dbReference type="Proteomes" id="UP001165060"/>
    </source>
</evidence>
<dbReference type="PANTHER" id="PTHR13285">
    <property type="entry name" value="ACYLTRANSFERASE"/>
    <property type="match status" value="1"/>
</dbReference>
<feature type="transmembrane region" description="Helical" evidence="5">
    <location>
        <begin position="500"/>
        <end position="520"/>
    </location>
</feature>
<keyword evidence="4 5" id="KW-0472">Membrane</keyword>
<sequence>MSSLTYYERELQAACVDSGTCRRKLRRASNAVATYFTPSASTSPQMAKLNPMGGGVVDAGDPQWSSFRSSLPLLLLFACFFLLCSHLLPRLSRHLTKIRVHAVLGVGFLLFLHGVGSFFPLSLLLVYHYLPPLLPPLFPGVPASRVTVLTLLLLFTLTICFKDPNLYKVSFGSLLGPSFAWLDHPDYNGEYSWHLSVNLVSLRLISYAWDRSEPYAPYEKAAASALTLKERSRSPHPPSSYSLPSLLAYTFYAPLYLSGPTLTYNTYLSLLASPPTPPYRSYTPLYLLRLAMSVFYLEAILSLTYPFAFSSLTFNPSIPPEITLSNTWFTLCAMYLKFQTLWRVARAWTLLDGMDVPENMLRVWNDNYNISGFWKHWHASFNKWLVRYIYVPTGGNKVPALSVTLTFLFVAVWHDVEPKLVAWGLLNALFFVVEKFCMGQYYKVCKRRGVDRTGLPARLFEGCCAGGFIFVLMAVNSIGYAVGLEGVGQLLRNMCTAGGAAFVFGGWSAFTCGSMVMFEIREIEKRADKIEAGVVEDVGESGKEEEEAKQK</sequence>
<protein>
    <submittedName>
        <fullName evidence="6">Uncharacterized protein</fullName>
    </submittedName>
</protein>
<comment type="subcellular location">
    <subcellularLocation>
        <location evidence="1">Membrane</location>
        <topology evidence="1">Multi-pass membrane protein</topology>
    </subcellularLocation>
</comment>
<organism evidence="6 7">
    <name type="scientific">Tetraparma gracilis</name>
    <dbReference type="NCBI Taxonomy" id="2962635"/>
    <lineage>
        <taxon>Eukaryota</taxon>
        <taxon>Sar</taxon>
        <taxon>Stramenopiles</taxon>
        <taxon>Ochrophyta</taxon>
        <taxon>Bolidophyceae</taxon>
        <taxon>Parmales</taxon>
        <taxon>Triparmaceae</taxon>
        <taxon>Tetraparma</taxon>
    </lineage>
</organism>
<dbReference type="Pfam" id="PF03062">
    <property type="entry name" value="MBOAT"/>
    <property type="match status" value="1"/>
</dbReference>